<name>A0AC59YWG6_RANTA</name>
<reference evidence="1" key="2">
    <citation type="submission" date="2025-03" db="EMBL/GenBank/DDBJ databases">
        <authorList>
            <consortium name="ELIXIR-Norway"/>
            <consortium name="Elixir Norway"/>
        </authorList>
    </citation>
    <scope>NUCLEOTIDE SEQUENCE</scope>
</reference>
<proteinExistence type="predicted"/>
<gene>
    <name evidence="1" type="ORF">MRATA1EN22A_LOCUS11078</name>
</gene>
<protein>
    <submittedName>
        <fullName evidence="1">Uncharacterized protein</fullName>
    </submittedName>
</protein>
<reference evidence="1" key="1">
    <citation type="submission" date="2023-05" db="EMBL/GenBank/DDBJ databases">
        <authorList>
            <consortium name="ELIXIR-Norway"/>
        </authorList>
    </citation>
    <scope>NUCLEOTIDE SEQUENCE</scope>
</reference>
<evidence type="ECO:0000313" key="2">
    <source>
        <dbReference type="Proteomes" id="UP001162501"/>
    </source>
</evidence>
<accession>A0AC59YWG6</accession>
<dbReference type="Proteomes" id="UP001162501">
    <property type="component" value="Chromosome 20"/>
</dbReference>
<dbReference type="EMBL" id="OX596104">
    <property type="protein sequence ID" value="CAN0035500.1"/>
    <property type="molecule type" value="Genomic_DNA"/>
</dbReference>
<evidence type="ECO:0000313" key="1">
    <source>
        <dbReference type="EMBL" id="CAN0035500.1"/>
    </source>
</evidence>
<sequence length="147" mass="16451">MIMIKFIVSDCMPRIISSGTKKQRTVCIRPVLQASGLGCGGRRKGNMVSGDADYYREDKPPMARRVKNPPAMQETQETPVPSLGWEDPLEKEMATHSSILAWENSTDRGASQATVQLVIKELDTTERLSTHIEKKSVTSFHHEEVTH</sequence>
<organism evidence="1 2">
    <name type="scientific">Rangifer tarandus platyrhynchus</name>
    <name type="common">Svalbard reindeer</name>
    <dbReference type="NCBI Taxonomy" id="3082113"/>
    <lineage>
        <taxon>Eukaryota</taxon>
        <taxon>Metazoa</taxon>
        <taxon>Chordata</taxon>
        <taxon>Craniata</taxon>
        <taxon>Vertebrata</taxon>
        <taxon>Euteleostomi</taxon>
        <taxon>Mammalia</taxon>
        <taxon>Eutheria</taxon>
        <taxon>Laurasiatheria</taxon>
        <taxon>Artiodactyla</taxon>
        <taxon>Ruminantia</taxon>
        <taxon>Pecora</taxon>
        <taxon>Cervidae</taxon>
        <taxon>Odocoileinae</taxon>
        <taxon>Rangifer</taxon>
    </lineage>
</organism>